<feature type="domain" description="Histone chaperone" evidence="8">
    <location>
        <begin position="60"/>
        <end position="95"/>
    </location>
</feature>
<evidence type="ECO:0000256" key="4">
    <source>
        <dbReference type="ARBA" id="ARBA00023186"/>
    </source>
</evidence>
<dbReference type="EMBL" id="JAAQHG020000024">
    <property type="protein sequence ID" value="KAL1584694.1"/>
    <property type="molecule type" value="Genomic_DNA"/>
</dbReference>
<feature type="region of interest" description="Disordered" evidence="7">
    <location>
        <begin position="1"/>
        <end position="117"/>
    </location>
</feature>
<comment type="similarity">
    <text evidence="3">Belongs to the CHZ1 family.</text>
</comment>
<dbReference type="SMART" id="SM01082">
    <property type="entry name" value="CHZ"/>
    <property type="match status" value="1"/>
</dbReference>
<accession>A0AB34KHT9</accession>
<feature type="compositionally biased region" description="Acidic residues" evidence="7">
    <location>
        <begin position="37"/>
        <end position="73"/>
    </location>
</feature>
<feature type="compositionally biased region" description="Polar residues" evidence="7">
    <location>
        <begin position="1"/>
        <end position="16"/>
    </location>
</feature>
<evidence type="ECO:0000256" key="3">
    <source>
        <dbReference type="ARBA" id="ARBA00008057"/>
    </source>
</evidence>
<feature type="compositionally biased region" description="Acidic residues" evidence="7">
    <location>
        <begin position="94"/>
        <end position="117"/>
    </location>
</feature>
<name>A0AB34KHT9_9PEZI</name>
<comment type="subcellular location">
    <subcellularLocation>
        <location evidence="2">Nucleus</location>
    </subcellularLocation>
</comment>
<evidence type="ECO:0000313" key="9">
    <source>
        <dbReference type="EMBL" id="KAL1584694.1"/>
    </source>
</evidence>
<comment type="function">
    <text evidence="1">Forms a chaperone-bound H2A.Z-H2B complex that acts as a source for SWR1 complex-dependent H2A to H2A.Z histone replacement in chromatin.</text>
</comment>
<dbReference type="GeneID" id="96008367"/>
<evidence type="ECO:0000256" key="5">
    <source>
        <dbReference type="ARBA" id="ARBA00023242"/>
    </source>
</evidence>
<keyword evidence="10" id="KW-1185">Reference proteome</keyword>
<feature type="compositionally biased region" description="Basic and acidic residues" evidence="7">
    <location>
        <begin position="23"/>
        <end position="36"/>
    </location>
</feature>
<dbReference type="InterPro" id="IPR019098">
    <property type="entry name" value="Histone_chaperone_domain_CHZ"/>
</dbReference>
<gene>
    <name evidence="9" type="ORF">WHR41_06924</name>
</gene>
<evidence type="ECO:0000256" key="1">
    <source>
        <dbReference type="ARBA" id="ARBA00002212"/>
    </source>
</evidence>
<keyword evidence="5" id="KW-0539">Nucleus</keyword>
<dbReference type="GO" id="GO:0005634">
    <property type="term" value="C:nucleus"/>
    <property type="evidence" value="ECO:0007669"/>
    <property type="project" value="UniProtKB-SubCell"/>
</dbReference>
<evidence type="ECO:0000256" key="7">
    <source>
        <dbReference type="SAM" id="MobiDB-lite"/>
    </source>
</evidence>
<evidence type="ECO:0000313" key="10">
    <source>
        <dbReference type="Proteomes" id="UP000803884"/>
    </source>
</evidence>
<evidence type="ECO:0000256" key="6">
    <source>
        <dbReference type="ARBA" id="ARBA00025877"/>
    </source>
</evidence>
<dbReference type="AlphaFoldDB" id="A0AB34KHT9"/>
<evidence type="ECO:0000259" key="8">
    <source>
        <dbReference type="SMART" id="SM01082"/>
    </source>
</evidence>
<sequence>MSNSVQDPSATANQAAADTPVEAPEKLEKGKGKAAEDAMDDDEDDDDESGEDTGAEQIEEADEDNMEEIDEENIMGRRTRGRNIDFAEAAKNLEEDEDDEDEDEDEDFVDEDDKMQE</sequence>
<reference evidence="9 10" key="1">
    <citation type="journal article" date="2020" name="Microbiol. Resour. Announc.">
        <title>Draft Genome Sequence of a Cladosporium Species Isolated from the Mesophotic Ascidian Didemnum maculosum.</title>
        <authorList>
            <person name="Gioti A."/>
            <person name="Siaperas R."/>
            <person name="Nikolaivits E."/>
            <person name="Le Goff G."/>
            <person name="Ouazzani J."/>
            <person name="Kotoulas G."/>
            <person name="Topakas E."/>
        </authorList>
    </citation>
    <scope>NUCLEOTIDE SEQUENCE [LARGE SCALE GENOMIC DNA]</scope>
    <source>
        <strain evidence="9 10">TM138-S3</strain>
    </source>
</reference>
<keyword evidence="4" id="KW-0143">Chaperone</keyword>
<proteinExistence type="inferred from homology"/>
<dbReference type="RefSeq" id="XP_069227800.1">
    <property type="nucleotide sequence ID" value="XM_069375529.1"/>
</dbReference>
<comment type="subunit">
    <text evidence="6">Forms a heterotrimer with H2A.Z-H2B, stabilizing the association of the histone dimer. Also, with a lower affinity, forms a heterotrimer with H2A-H2B.</text>
</comment>
<dbReference type="Proteomes" id="UP000803884">
    <property type="component" value="Unassembled WGS sequence"/>
</dbReference>
<organism evidence="9 10">
    <name type="scientific">Cladosporium halotolerans</name>
    <dbReference type="NCBI Taxonomy" id="1052096"/>
    <lineage>
        <taxon>Eukaryota</taxon>
        <taxon>Fungi</taxon>
        <taxon>Dikarya</taxon>
        <taxon>Ascomycota</taxon>
        <taxon>Pezizomycotina</taxon>
        <taxon>Dothideomycetes</taxon>
        <taxon>Dothideomycetidae</taxon>
        <taxon>Cladosporiales</taxon>
        <taxon>Cladosporiaceae</taxon>
        <taxon>Cladosporium</taxon>
    </lineage>
</organism>
<dbReference type="Pfam" id="PF09649">
    <property type="entry name" value="CHZ"/>
    <property type="match status" value="1"/>
</dbReference>
<comment type="caution">
    <text evidence="9">The sequence shown here is derived from an EMBL/GenBank/DDBJ whole genome shotgun (WGS) entry which is preliminary data.</text>
</comment>
<evidence type="ECO:0000256" key="2">
    <source>
        <dbReference type="ARBA" id="ARBA00004123"/>
    </source>
</evidence>
<protein>
    <recommendedName>
        <fullName evidence="8">Histone chaperone domain-containing protein</fullName>
    </recommendedName>
</protein>